<evidence type="ECO:0000256" key="1">
    <source>
        <dbReference type="ARBA" id="ARBA00004141"/>
    </source>
</evidence>
<feature type="transmembrane region" description="Helical" evidence="5">
    <location>
        <begin position="31"/>
        <end position="50"/>
    </location>
</feature>
<name>A0A133ZTB0_9FIRM</name>
<dbReference type="EMBL" id="LSDA01000049">
    <property type="protein sequence ID" value="KXB58689.1"/>
    <property type="molecule type" value="Genomic_DNA"/>
</dbReference>
<keyword evidence="2 5" id="KW-0812">Transmembrane</keyword>
<sequence length="230" mass="25781">MCFSFLEVSVFFFLLLMIVRGYQRGLLKLSIGLLALLSSVIALNVVNPYIRNQLQENTKINQFVLTTIYEKIGLQNMQGDTESDMGRSMAIDKLNVPTKVKDVLKKNDDRKFYEKLGVYTFSDYIASYVTQMTVNAISFAGSFIFVWLVLGILFKGNRLLTRLPVLGGLNQIFGAIAGFATGLIIYWIVCIFIIAFSTTKMGASLSAMIECSPFLVFLSRLNPIAVFLML</sequence>
<dbReference type="RefSeq" id="WP_009446146.1">
    <property type="nucleotide sequence ID" value="NZ_KQ959804.1"/>
</dbReference>
<feature type="transmembrane region" description="Helical" evidence="5">
    <location>
        <begin position="174"/>
        <end position="196"/>
    </location>
</feature>
<evidence type="ECO:0000313" key="7">
    <source>
        <dbReference type="Proteomes" id="UP000070394"/>
    </source>
</evidence>
<keyword evidence="4 5" id="KW-0472">Membrane</keyword>
<evidence type="ECO:0008006" key="8">
    <source>
        <dbReference type="Google" id="ProtNLM"/>
    </source>
</evidence>
<evidence type="ECO:0000313" key="6">
    <source>
        <dbReference type="EMBL" id="KXB58689.1"/>
    </source>
</evidence>
<dbReference type="STRING" id="467210.HMPREF1866_01097"/>
<evidence type="ECO:0000256" key="4">
    <source>
        <dbReference type="ARBA" id="ARBA00023136"/>
    </source>
</evidence>
<gene>
    <name evidence="6" type="ORF">HMPREF1866_01097</name>
</gene>
<protein>
    <recommendedName>
        <fullName evidence="8">CvpA family protein</fullName>
    </recommendedName>
</protein>
<organism evidence="6 7">
    <name type="scientific">Lachnoanaerobaculum saburreum</name>
    <dbReference type="NCBI Taxonomy" id="467210"/>
    <lineage>
        <taxon>Bacteria</taxon>
        <taxon>Bacillati</taxon>
        <taxon>Bacillota</taxon>
        <taxon>Clostridia</taxon>
        <taxon>Lachnospirales</taxon>
        <taxon>Lachnospiraceae</taxon>
        <taxon>Lachnoanaerobaculum</taxon>
    </lineage>
</organism>
<dbReference type="OrthoDB" id="1970894at2"/>
<comment type="subcellular location">
    <subcellularLocation>
        <location evidence="1">Membrane</location>
        <topology evidence="1">Multi-pass membrane protein</topology>
    </subcellularLocation>
</comment>
<proteinExistence type="predicted"/>
<dbReference type="AlphaFoldDB" id="A0A133ZTB0"/>
<accession>A0A133ZTB0</accession>
<dbReference type="InterPro" id="IPR003825">
    <property type="entry name" value="Colicin-V_CvpA"/>
</dbReference>
<comment type="caution">
    <text evidence="6">The sequence shown here is derived from an EMBL/GenBank/DDBJ whole genome shotgun (WGS) entry which is preliminary data.</text>
</comment>
<keyword evidence="3 5" id="KW-1133">Transmembrane helix</keyword>
<dbReference type="Proteomes" id="UP000070394">
    <property type="component" value="Unassembled WGS sequence"/>
</dbReference>
<feature type="transmembrane region" description="Helical" evidence="5">
    <location>
        <begin position="134"/>
        <end position="154"/>
    </location>
</feature>
<evidence type="ECO:0000256" key="2">
    <source>
        <dbReference type="ARBA" id="ARBA00022692"/>
    </source>
</evidence>
<reference evidence="7" key="1">
    <citation type="submission" date="2016-01" db="EMBL/GenBank/DDBJ databases">
        <authorList>
            <person name="Mitreva M."/>
            <person name="Pepin K.H."/>
            <person name="Mihindukulasuriya K.A."/>
            <person name="Fulton R."/>
            <person name="Fronick C."/>
            <person name="O'Laughlin M."/>
            <person name="Miner T."/>
            <person name="Herter B."/>
            <person name="Rosa B.A."/>
            <person name="Cordes M."/>
            <person name="Tomlinson C."/>
            <person name="Wollam A."/>
            <person name="Palsikar V.B."/>
            <person name="Mardis E.R."/>
            <person name="Wilson R.K."/>
        </authorList>
    </citation>
    <scope>NUCLEOTIDE SEQUENCE [LARGE SCALE GENOMIC DNA]</scope>
    <source>
        <strain evidence="7">DNF00896</strain>
    </source>
</reference>
<dbReference type="GO" id="GO:0016020">
    <property type="term" value="C:membrane"/>
    <property type="evidence" value="ECO:0007669"/>
    <property type="project" value="UniProtKB-SubCell"/>
</dbReference>
<dbReference type="PATRIC" id="fig|467210.3.peg.1087"/>
<evidence type="ECO:0000256" key="3">
    <source>
        <dbReference type="ARBA" id="ARBA00022989"/>
    </source>
</evidence>
<keyword evidence="7" id="KW-1185">Reference proteome</keyword>
<evidence type="ECO:0000256" key="5">
    <source>
        <dbReference type="SAM" id="Phobius"/>
    </source>
</evidence>
<dbReference type="Pfam" id="PF02674">
    <property type="entry name" value="Colicin_V"/>
    <property type="match status" value="1"/>
</dbReference>
<dbReference type="GO" id="GO:0009403">
    <property type="term" value="P:toxin biosynthetic process"/>
    <property type="evidence" value="ECO:0007669"/>
    <property type="project" value="InterPro"/>
</dbReference>